<evidence type="ECO:0000256" key="6">
    <source>
        <dbReference type="ARBA" id="ARBA00022970"/>
    </source>
</evidence>
<dbReference type="Pfam" id="PF05525">
    <property type="entry name" value="Branch_AA_trans"/>
    <property type="match status" value="1"/>
</dbReference>
<feature type="transmembrane region" description="Helical" evidence="9">
    <location>
        <begin position="322"/>
        <end position="343"/>
    </location>
</feature>
<evidence type="ECO:0000256" key="9">
    <source>
        <dbReference type="RuleBase" id="RU362122"/>
    </source>
</evidence>
<comment type="function">
    <text evidence="9">Component of the transport system for branched-chain amino acids.</text>
</comment>
<accession>A0ABW9GZD8</accession>
<sequence length="459" mass="49046">MNKKTKDVIIVGFALFAMFLGAGNLIFPPYLGFNSGTAWPINLFGFILTGVGLPFLGVYSTMKSGGNVMTLGRYVGRGFSIVLGVAIILAIGPCFAIPRTAATTHEVGVMQFAPNLPPIVTSLVFFGLVIFFCINSAKVIDYIGKFLTPFLMITLFSIVILAVIRPIGAPVELTGENVYNFAGSFTEGYQTLDALAATMFCGTALASIVSRGYNTLKDQLNLTIYCGIIAAGLLAIVYGGLLYAGASASGTMTFPEDVTRPQMLIQIVQEIFSGVATSWGPIGAGLLALAVSLACLTTAVGLVTTCAQYFNKLSNGKLSYRMLVLVTTGFSFLVSIMGVTWIINAAVPVLYLMYPVLIVLLIFTAFDKFIPNKNAYTGGIIGAFLISIIDALATLQGGFGFESSFIDSLVAFKSRIPLDSFGLAWVIPVIVLAVIASFLPRKRVDQEMTELVYFEEGTK</sequence>
<evidence type="ECO:0000256" key="5">
    <source>
        <dbReference type="ARBA" id="ARBA00022692"/>
    </source>
</evidence>
<keyword evidence="11" id="KW-1185">Reference proteome</keyword>
<comment type="similarity">
    <text evidence="2 9">Belongs to the branched chain amino acid transporter family.</text>
</comment>
<keyword evidence="8 9" id="KW-0472">Membrane</keyword>
<comment type="subcellular location">
    <subcellularLocation>
        <location evidence="1 9">Cell membrane</location>
        <topology evidence="1 9">Multi-pass membrane protein</topology>
    </subcellularLocation>
</comment>
<evidence type="ECO:0000256" key="4">
    <source>
        <dbReference type="ARBA" id="ARBA00022475"/>
    </source>
</evidence>
<reference evidence="10 11" key="1">
    <citation type="journal article" date="2016" name="Int. J. Syst. Evol. Microbiol.">
        <title>Peptococcus simiae sp. nov., isolated from rhesus macaque faeces and emended description of the genus Peptococcus.</title>
        <authorList>
            <person name="Shkoporov A.N."/>
            <person name="Efimov B.A."/>
            <person name="Kondova I."/>
            <person name="Ouwerling B."/>
            <person name="Chaplin A.V."/>
            <person name="Shcherbakova V.A."/>
            <person name="Langermans J.A.M."/>
        </authorList>
    </citation>
    <scope>NUCLEOTIDE SEQUENCE [LARGE SCALE GENOMIC DNA]</scope>
    <source>
        <strain evidence="10 11">M108</strain>
    </source>
</reference>
<dbReference type="InterPro" id="IPR004685">
    <property type="entry name" value="Brnchd-chn_aa_trnsp_Livcs"/>
</dbReference>
<dbReference type="PANTHER" id="PTHR30588">
    <property type="entry name" value="BRANCHED-CHAIN AMINO ACID TRANSPORT SYSTEM 2 CARRIER PROTEIN"/>
    <property type="match status" value="1"/>
</dbReference>
<dbReference type="Proteomes" id="UP001631949">
    <property type="component" value="Unassembled WGS sequence"/>
</dbReference>
<feature type="transmembrane region" description="Helical" evidence="9">
    <location>
        <begin position="188"/>
        <end position="210"/>
    </location>
</feature>
<comment type="caution">
    <text evidence="10">The sequence shown here is derived from an EMBL/GenBank/DDBJ whole genome shotgun (WGS) entry which is preliminary data.</text>
</comment>
<evidence type="ECO:0000313" key="11">
    <source>
        <dbReference type="Proteomes" id="UP001631949"/>
    </source>
</evidence>
<evidence type="ECO:0000256" key="8">
    <source>
        <dbReference type="ARBA" id="ARBA00023136"/>
    </source>
</evidence>
<feature type="transmembrane region" description="Helical" evidence="9">
    <location>
        <begin position="7"/>
        <end position="27"/>
    </location>
</feature>
<feature type="transmembrane region" description="Helical" evidence="9">
    <location>
        <begin position="222"/>
        <end position="246"/>
    </location>
</feature>
<organism evidence="10 11">
    <name type="scientific">Peptococcus simiae</name>
    <dbReference type="NCBI Taxonomy" id="1643805"/>
    <lineage>
        <taxon>Bacteria</taxon>
        <taxon>Bacillati</taxon>
        <taxon>Bacillota</taxon>
        <taxon>Clostridia</taxon>
        <taxon>Eubacteriales</taxon>
        <taxon>Peptococcaceae</taxon>
        <taxon>Peptococcus</taxon>
    </lineage>
</organism>
<feature type="transmembrane region" description="Helical" evidence="9">
    <location>
        <begin position="282"/>
        <end position="310"/>
    </location>
</feature>
<protein>
    <recommendedName>
        <fullName evidence="9">Branched-chain amino acid transport system carrier protein</fullName>
    </recommendedName>
</protein>
<feature type="transmembrane region" description="Helical" evidence="9">
    <location>
        <begin position="39"/>
        <end position="62"/>
    </location>
</feature>
<feature type="transmembrane region" description="Helical" evidence="9">
    <location>
        <begin position="421"/>
        <end position="439"/>
    </location>
</feature>
<evidence type="ECO:0000256" key="1">
    <source>
        <dbReference type="ARBA" id="ARBA00004651"/>
    </source>
</evidence>
<evidence type="ECO:0000256" key="3">
    <source>
        <dbReference type="ARBA" id="ARBA00022448"/>
    </source>
</evidence>
<keyword evidence="6 9" id="KW-0029">Amino-acid transport</keyword>
<evidence type="ECO:0000313" key="10">
    <source>
        <dbReference type="EMBL" id="MFM9413961.1"/>
    </source>
</evidence>
<keyword evidence="3 9" id="KW-0813">Transport</keyword>
<gene>
    <name evidence="10" type="primary">brnQ</name>
    <name evidence="10" type="ORF">ACKQTC_06245</name>
</gene>
<feature type="transmembrane region" description="Helical" evidence="9">
    <location>
        <begin position="146"/>
        <end position="168"/>
    </location>
</feature>
<feature type="transmembrane region" description="Helical" evidence="9">
    <location>
        <begin position="74"/>
        <end position="98"/>
    </location>
</feature>
<keyword evidence="4" id="KW-1003">Cell membrane</keyword>
<keyword evidence="7 9" id="KW-1133">Transmembrane helix</keyword>
<proteinExistence type="inferred from homology"/>
<feature type="transmembrane region" description="Helical" evidence="9">
    <location>
        <begin position="118"/>
        <end position="134"/>
    </location>
</feature>
<feature type="transmembrane region" description="Helical" evidence="9">
    <location>
        <begin position="378"/>
        <end position="401"/>
    </location>
</feature>
<keyword evidence="5 9" id="KW-0812">Transmembrane</keyword>
<evidence type="ECO:0000256" key="2">
    <source>
        <dbReference type="ARBA" id="ARBA00008540"/>
    </source>
</evidence>
<dbReference type="RefSeq" id="WP_408977575.1">
    <property type="nucleotide sequence ID" value="NZ_JBJUVG010000008.1"/>
</dbReference>
<dbReference type="PANTHER" id="PTHR30588:SF0">
    <property type="entry name" value="BRANCHED-CHAIN AMINO ACID PERMEASE BRNQ"/>
    <property type="match status" value="1"/>
</dbReference>
<evidence type="ECO:0000256" key="7">
    <source>
        <dbReference type="ARBA" id="ARBA00022989"/>
    </source>
</evidence>
<name>A0ABW9GZD8_9FIRM</name>
<feature type="transmembrane region" description="Helical" evidence="9">
    <location>
        <begin position="349"/>
        <end position="366"/>
    </location>
</feature>
<dbReference type="NCBIfam" id="TIGR00796">
    <property type="entry name" value="livcs"/>
    <property type="match status" value="1"/>
</dbReference>
<dbReference type="EMBL" id="JBJUVG010000008">
    <property type="protein sequence ID" value="MFM9413961.1"/>
    <property type="molecule type" value="Genomic_DNA"/>
</dbReference>